<feature type="compositionally biased region" description="Polar residues" evidence="1">
    <location>
        <begin position="747"/>
        <end position="767"/>
    </location>
</feature>
<feature type="transmembrane region" description="Helical" evidence="2">
    <location>
        <begin position="652"/>
        <end position="671"/>
    </location>
</feature>
<reference evidence="3 4" key="1">
    <citation type="submission" date="2018-06" db="EMBL/GenBank/DDBJ databases">
        <authorList>
            <consortium name="Pathogen Informatics"/>
            <person name="Doyle S."/>
        </authorList>
    </citation>
    <scope>NUCLEOTIDE SEQUENCE [LARGE SCALE GENOMIC DNA]</scope>
    <source>
        <strain evidence="3 4">NCTC13315</strain>
    </source>
</reference>
<evidence type="ECO:0000313" key="4">
    <source>
        <dbReference type="Proteomes" id="UP000254968"/>
    </source>
</evidence>
<feature type="region of interest" description="Disordered" evidence="1">
    <location>
        <begin position="746"/>
        <end position="771"/>
    </location>
</feature>
<dbReference type="OrthoDB" id="5653329at2"/>
<feature type="region of interest" description="Disordered" evidence="1">
    <location>
        <begin position="801"/>
        <end position="824"/>
    </location>
</feature>
<name>A0A378I034_9GAMM</name>
<dbReference type="EMBL" id="UGNV01000001">
    <property type="protein sequence ID" value="STX28558.1"/>
    <property type="molecule type" value="Genomic_DNA"/>
</dbReference>
<keyword evidence="2" id="KW-0812">Transmembrane</keyword>
<proteinExistence type="predicted"/>
<evidence type="ECO:0000256" key="2">
    <source>
        <dbReference type="SAM" id="Phobius"/>
    </source>
</evidence>
<dbReference type="RefSeq" id="WP_115302294.1">
    <property type="nucleotide sequence ID" value="NZ_CAAAHO010000001.1"/>
</dbReference>
<keyword evidence="2" id="KW-0472">Membrane</keyword>
<evidence type="ECO:0000256" key="1">
    <source>
        <dbReference type="SAM" id="MobiDB-lite"/>
    </source>
</evidence>
<sequence length="824" mass="90504">MIRRHDRTSNNKPIFTSSPAQIASSLTKGTLSALVNSFLEEKSKAGSSDLLDDLVSICHESKAVRANIRKKLLPFKQHITFLNTQYLHLIPLFYLCLEQNDSAKAKLILKQILELNIEFDVIVQSLITQKLSLNTINPEIKDLILLEEYELNHSAGDILATTVGWSYHLHKFPQNSDSKAELLYEQFLSIFNQQPYSILSSQDVIDDVFDNLLNNYSSHIQGKLLSQQTTVEQIIDSLKIHNRPADKPNHEVGLTLLSRQEITPAQNRALQNAGHPIHKAILDFDNPESNTVFFSVIDNHPSPILVITTPLAANAREANFSFAEALNAIKLALAADDLNNFHVIAPLVGEGVTEGHITTLYRPAAKLNQGKNVPAPRFTCFDSKIGDIRALVTSPNTSGGQRQLFTPSAIYKAAKGLMRSLFSGSFSKEGVNFSDNDKVPQELKTINYVSLGTQSFFDGYSCGFHHLSNSLNMIALIQKEKEVNRQNLLSKNDETNPLLRSTDLLNSANIKVHNSFSDFLKKAWQETFLPDMTDEQRKQTNFAEYFLGWPAKNGLVSKIAYVVFFGWLFTPLKNMVKLSTELLMKVVSESINYLKHQVYAIAPTSVSGQVVRSMALIILNGLHALAEGARLLIRTVTSPIVSAQAGWNKHPLLGLLSVTCTLAALVGLSIVASPVMAIVSAKLGIAVGLNLIANVPILPQIAYPILWVLGKLGIAATPTLIGAATLSMLSTAATLINGIRESFTKAPPTSSIQAGSVIPDTSKQPSIERSAKDSVDNLEHIKQPNQAQLFKATHRSTAIESDLSESDLSESDLSESEDGFSIIK</sequence>
<organism evidence="3 4">
    <name type="scientific">Legionella beliardensis</name>
    <dbReference type="NCBI Taxonomy" id="91822"/>
    <lineage>
        <taxon>Bacteria</taxon>
        <taxon>Pseudomonadati</taxon>
        <taxon>Pseudomonadota</taxon>
        <taxon>Gammaproteobacteria</taxon>
        <taxon>Legionellales</taxon>
        <taxon>Legionellaceae</taxon>
        <taxon>Legionella</taxon>
    </lineage>
</organism>
<keyword evidence="4" id="KW-1185">Reference proteome</keyword>
<dbReference type="Proteomes" id="UP000254968">
    <property type="component" value="Unassembled WGS sequence"/>
</dbReference>
<gene>
    <name evidence="3" type="ORF">NCTC13315_01088</name>
</gene>
<feature type="transmembrane region" description="Helical" evidence="2">
    <location>
        <begin position="683"/>
        <end position="706"/>
    </location>
</feature>
<accession>A0A378I034</accession>
<feature type="transmembrane region" description="Helical" evidence="2">
    <location>
        <begin position="712"/>
        <end position="736"/>
    </location>
</feature>
<feature type="compositionally biased region" description="Acidic residues" evidence="1">
    <location>
        <begin position="802"/>
        <end position="818"/>
    </location>
</feature>
<keyword evidence="2" id="KW-1133">Transmembrane helix</keyword>
<protein>
    <submittedName>
        <fullName evidence="3">Uncharacterized protein</fullName>
    </submittedName>
</protein>
<dbReference type="AlphaFoldDB" id="A0A378I034"/>
<evidence type="ECO:0000313" key="3">
    <source>
        <dbReference type="EMBL" id="STX28558.1"/>
    </source>
</evidence>